<dbReference type="AlphaFoldDB" id="A0A8H8DFF1"/>
<dbReference type="InterPro" id="IPR008978">
    <property type="entry name" value="HSP20-like_chaperone"/>
</dbReference>
<evidence type="ECO:0000313" key="3">
    <source>
        <dbReference type="EMBL" id="KAG5456171.1"/>
    </source>
</evidence>
<evidence type="ECO:0000259" key="2">
    <source>
        <dbReference type="PROSITE" id="PS51203"/>
    </source>
</evidence>
<name>A0A8H8DFF1_9FUNG</name>
<evidence type="ECO:0000313" key="4">
    <source>
        <dbReference type="Proteomes" id="UP000673691"/>
    </source>
</evidence>
<reference evidence="3 4" key="1">
    <citation type="journal article" name="Sci. Rep.">
        <title>Genome-scale phylogenetic analyses confirm Olpidium as the closest living zoosporic fungus to the non-flagellated, terrestrial fungi.</title>
        <authorList>
            <person name="Chang Y."/>
            <person name="Rochon D."/>
            <person name="Sekimoto S."/>
            <person name="Wang Y."/>
            <person name="Chovatia M."/>
            <person name="Sandor L."/>
            <person name="Salamov A."/>
            <person name="Grigoriev I.V."/>
            <person name="Stajich J.E."/>
            <person name="Spatafora J.W."/>
        </authorList>
    </citation>
    <scope>NUCLEOTIDE SEQUENCE [LARGE SCALE GENOMIC DNA]</scope>
    <source>
        <strain evidence="3">S191</strain>
    </source>
</reference>
<comment type="caution">
    <text evidence="3">The sequence shown here is derived from an EMBL/GenBank/DDBJ whole genome shotgun (WGS) entry which is preliminary data.</text>
</comment>
<dbReference type="PROSITE" id="PS51203">
    <property type="entry name" value="CS"/>
    <property type="match status" value="1"/>
</dbReference>
<gene>
    <name evidence="3" type="ORF">BJ554DRAFT_4161</name>
</gene>
<dbReference type="EMBL" id="JAEFCI010012155">
    <property type="protein sequence ID" value="KAG5456171.1"/>
    <property type="molecule type" value="Genomic_DNA"/>
</dbReference>
<dbReference type="GO" id="GO:0005737">
    <property type="term" value="C:cytoplasm"/>
    <property type="evidence" value="ECO:0007669"/>
    <property type="project" value="TreeGrafter"/>
</dbReference>
<protein>
    <recommendedName>
        <fullName evidence="2">CS domain-containing protein</fullName>
    </recommendedName>
</protein>
<accession>A0A8H8DFF1</accession>
<proteinExistence type="predicted"/>
<dbReference type="GO" id="GO:0005654">
    <property type="term" value="C:nucleoplasm"/>
    <property type="evidence" value="ECO:0007669"/>
    <property type="project" value="TreeGrafter"/>
</dbReference>
<organism evidence="3 4">
    <name type="scientific">Olpidium bornovanus</name>
    <dbReference type="NCBI Taxonomy" id="278681"/>
    <lineage>
        <taxon>Eukaryota</taxon>
        <taxon>Fungi</taxon>
        <taxon>Fungi incertae sedis</taxon>
        <taxon>Olpidiomycota</taxon>
        <taxon>Olpidiomycotina</taxon>
        <taxon>Olpidiomycetes</taxon>
        <taxon>Olpidiales</taxon>
        <taxon>Olpidiaceae</taxon>
        <taxon>Olpidium</taxon>
    </lineage>
</organism>
<dbReference type="PANTHER" id="PTHR12967:SF0">
    <property type="entry name" value="PROTEIN SHQ1 HOMOLOG"/>
    <property type="match status" value="1"/>
</dbReference>
<dbReference type="GO" id="GO:0051082">
    <property type="term" value="F:unfolded protein binding"/>
    <property type="evidence" value="ECO:0007669"/>
    <property type="project" value="TreeGrafter"/>
</dbReference>
<dbReference type="PANTHER" id="PTHR12967">
    <property type="entry name" value="PROTEIN SHQ1 HOMOLOG"/>
    <property type="match status" value="1"/>
</dbReference>
<dbReference type="Pfam" id="PF21413">
    <property type="entry name" value="SHQ1-like_CS"/>
    <property type="match status" value="1"/>
</dbReference>
<dbReference type="OrthoDB" id="73639at2759"/>
<dbReference type="GO" id="GO:0000493">
    <property type="term" value="P:box H/ACA snoRNP assembly"/>
    <property type="evidence" value="ECO:0007669"/>
    <property type="project" value="InterPro"/>
</dbReference>
<dbReference type="Gene3D" id="2.60.40.790">
    <property type="match status" value="1"/>
</dbReference>
<dbReference type="Proteomes" id="UP000673691">
    <property type="component" value="Unassembled WGS sequence"/>
</dbReference>
<dbReference type="SUPFAM" id="SSF49764">
    <property type="entry name" value="HSP20-like chaperones"/>
    <property type="match status" value="1"/>
</dbReference>
<feature type="region of interest" description="Disordered" evidence="1">
    <location>
        <begin position="167"/>
        <end position="186"/>
    </location>
</feature>
<evidence type="ECO:0000256" key="1">
    <source>
        <dbReference type="SAM" id="MobiDB-lite"/>
    </source>
</evidence>
<dbReference type="InterPro" id="IPR048696">
    <property type="entry name" value="SHQ1-like_CS"/>
</dbReference>
<feature type="domain" description="CS" evidence="2">
    <location>
        <begin position="2"/>
        <end position="98"/>
    </location>
</feature>
<dbReference type="InterPro" id="IPR039742">
    <property type="entry name" value="Shq1"/>
</dbReference>
<sequence>MFITPDFTVSQDEEGPWAPGRGFVILRVRAPHVRAQQVELAVDGRQVKFHARPFFLSLTLPGEVVEDERASASYDVDEGRFTVVLPKADPAEHFPALDLLTKLLAPSRRAPPAGPGPGTAPTPLVQVLGSGGSTLDVNPTGTASYGFNDQYSGVLAHFREAGNEVMELDDPEHSTPASRRSERTRAEDRKFSGDYYMCEPLDHLSYVCPWVEDEERSSDVDACAGQVADLSVTAGENVPPEVAAGKVAPAPKSWALNETEREEMRKLANKECEHARRDVVSMRAVGDDDHFYLFSF</sequence>
<dbReference type="CDD" id="cd00298">
    <property type="entry name" value="ACD_sHsps_p23-like"/>
    <property type="match status" value="1"/>
</dbReference>
<keyword evidence="4" id="KW-1185">Reference proteome</keyword>
<dbReference type="InterPro" id="IPR007052">
    <property type="entry name" value="CS_dom"/>
</dbReference>